<evidence type="ECO:0000313" key="2">
    <source>
        <dbReference type="EMBL" id="GHH58364.1"/>
    </source>
</evidence>
<keyword evidence="1" id="KW-0472">Membrane</keyword>
<dbReference type="Proteomes" id="UP000623958">
    <property type="component" value="Unassembled WGS sequence"/>
</dbReference>
<keyword evidence="1" id="KW-0812">Transmembrane</keyword>
<sequence length="194" mass="20148">MGSGPRMSKSYILGPDSSAAHRAAGTLSRGHAMTSGRWAPATPGLILPGRFQEPSMPPKNASARTAHWLWPPLLLLGGVTAVIAWMLVALATGRQAGWMAPFAALEIAWMLRLGTLQAGRARIAVALLATVAAIVAANWGIASAQIGAAMGLDPWASALKMGPGLAWTLLSLANGGLDWFCYAAALLVAAWVSR</sequence>
<reference evidence="2" key="2">
    <citation type="submission" date="2020-09" db="EMBL/GenBank/DDBJ databases">
        <authorList>
            <person name="Sun Q."/>
            <person name="Ohkuma M."/>
        </authorList>
    </citation>
    <scope>NUCLEOTIDE SEQUENCE</scope>
    <source>
        <strain evidence="2">JCM 13306</strain>
    </source>
</reference>
<name>A0A919FA08_9XANT</name>
<comment type="caution">
    <text evidence="2">The sequence shown here is derived from an EMBL/GenBank/DDBJ whole genome shotgun (WGS) entry which is preliminary data.</text>
</comment>
<evidence type="ECO:0000313" key="3">
    <source>
        <dbReference type="Proteomes" id="UP000623958"/>
    </source>
</evidence>
<accession>A0A919FA08</accession>
<keyword evidence="3" id="KW-1185">Reference proteome</keyword>
<feature type="transmembrane region" description="Helical" evidence="1">
    <location>
        <begin position="96"/>
        <end position="113"/>
    </location>
</feature>
<proteinExistence type="predicted"/>
<organism evidence="2 3">
    <name type="scientific">Xanthomonas boreopolis</name>
    <dbReference type="NCBI Taxonomy" id="86183"/>
    <lineage>
        <taxon>Bacteria</taxon>
        <taxon>Pseudomonadati</taxon>
        <taxon>Pseudomonadota</taxon>
        <taxon>Gammaproteobacteria</taxon>
        <taxon>Lysobacterales</taxon>
        <taxon>Lysobacteraceae</taxon>
        <taxon>Xanthomonas</taxon>
    </lineage>
</organism>
<keyword evidence="1" id="KW-1133">Transmembrane helix</keyword>
<dbReference type="EMBL" id="BNBA01000030">
    <property type="protein sequence ID" value="GHH58364.1"/>
    <property type="molecule type" value="Genomic_DNA"/>
</dbReference>
<evidence type="ECO:0000256" key="1">
    <source>
        <dbReference type="SAM" id="Phobius"/>
    </source>
</evidence>
<protein>
    <submittedName>
        <fullName evidence="2">Uncharacterized protein</fullName>
    </submittedName>
</protein>
<reference evidence="2" key="1">
    <citation type="journal article" date="2014" name="Int. J. Syst. Evol. Microbiol.">
        <title>Complete genome sequence of Corynebacterium casei LMG S-19264T (=DSM 44701T), isolated from a smear-ripened cheese.</title>
        <authorList>
            <consortium name="US DOE Joint Genome Institute (JGI-PGF)"/>
            <person name="Walter F."/>
            <person name="Albersmeier A."/>
            <person name="Kalinowski J."/>
            <person name="Ruckert C."/>
        </authorList>
    </citation>
    <scope>NUCLEOTIDE SEQUENCE</scope>
    <source>
        <strain evidence="2">JCM 13306</strain>
    </source>
</reference>
<gene>
    <name evidence="2" type="ORF">GCM10009090_31000</name>
</gene>
<dbReference type="AlphaFoldDB" id="A0A919FA08"/>
<feature type="transmembrane region" description="Helical" evidence="1">
    <location>
        <begin position="68"/>
        <end position="90"/>
    </location>
</feature>
<feature type="transmembrane region" description="Helical" evidence="1">
    <location>
        <begin position="166"/>
        <end position="192"/>
    </location>
</feature>
<feature type="transmembrane region" description="Helical" evidence="1">
    <location>
        <begin position="125"/>
        <end position="146"/>
    </location>
</feature>